<dbReference type="EMBL" id="CP002691">
    <property type="protein sequence ID" value="AEE48503.1"/>
    <property type="molecule type" value="Genomic_DNA"/>
</dbReference>
<dbReference type="KEGG" id="hhy:Halhy_0594"/>
<dbReference type="GO" id="GO:0006750">
    <property type="term" value="P:glutathione biosynthetic process"/>
    <property type="evidence" value="ECO:0007669"/>
    <property type="project" value="UniProtKB-KW"/>
</dbReference>
<dbReference type="PROSITE" id="PS51257">
    <property type="entry name" value="PROKAR_LIPOPROTEIN"/>
    <property type="match status" value="1"/>
</dbReference>
<dbReference type="InterPro" id="IPR051792">
    <property type="entry name" value="GGT_bact"/>
</dbReference>
<reference evidence="12 13" key="1">
    <citation type="journal article" date="2011" name="Stand. Genomic Sci.">
        <title>Complete genome sequence of Haliscomenobacter hydrossis type strain (O).</title>
        <authorList>
            <consortium name="US DOE Joint Genome Institute (JGI-PGF)"/>
            <person name="Daligault H."/>
            <person name="Lapidus A."/>
            <person name="Zeytun A."/>
            <person name="Nolan M."/>
            <person name="Lucas S."/>
            <person name="Del Rio T.G."/>
            <person name="Tice H."/>
            <person name="Cheng J.F."/>
            <person name="Tapia R."/>
            <person name="Han C."/>
            <person name="Goodwin L."/>
            <person name="Pitluck S."/>
            <person name="Liolios K."/>
            <person name="Pagani I."/>
            <person name="Ivanova N."/>
            <person name="Huntemann M."/>
            <person name="Mavromatis K."/>
            <person name="Mikhailova N."/>
            <person name="Pati A."/>
            <person name="Chen A."/>
            <person name="Palaniappan K."/>
            <person name="Land M."/>
            <person name="Hauser L."/>
            <person name="Brambilla E.M."/>
            <person name="Rohde M."/>
            <person name="Verbarg S."/>
            <person name="Goker M."/>
            <person name="Bristow J."/>
            <person name="Eisen J.A."/>
            <person name="Markowitz V."/>
            <person name="Hugenholtz P."/>
            <person name="Kyrpides N.C."/>
            <person name="Klenk H.P."/>
            <person name="Woyke T."/>
        </authorList>
    </citation>
    <scope>NUCLEOTIDE SEQUENCE [LARGE SCALE GENOMIC DNA]</scope>
    <source>
        <strain evidence="13">ATCC 27775 / DSM 1100 / LMG 10767 / O</strain>
    </source>
</reference>
<comment type="catalytic activity">
    <reaction evidence="1 11">
        <text>an S-substituted glutathione + H2O = an S-substituted L-cysteinylglycine + L-glutamate</text>
        <dbReference type="Rhea" id="RHEA:59468"/>
        <dbReference type="ChEBI" id="CHEBI:15377"/>
        <dbReference type="ChEBI" id="CHEBI:29985"/>
        <dbReference type="ChEBI" id="CHEBI:90779"/>
        <dbReference type="ChEBI" id="CHEBI:143103"/>
        <dbReference type="EC" id="3.4.19.13"/>
    </reaction>
</comment>
<dbReference type="PRINTS" id="PR01210">
    <property type="entry name" value="GGTRANSPTASE"/>
</dbReference>
<keyword evidence="7 11" id="KW-0012">Acyltransferase</keyword>
<dbReference type="EC" id="2.3.2.2" evidence="11"/>
<comment type="pathway">
    <text evidence="11">Sulfur metabolism; glutathione metabolism.</text>
</comment>
<dbReference type="Gene3D" id="3.60.20.40">
    <property type="match status" value="1"/>
</dbReference>
<reference key="2">
    <citation type="submission" date="2011-04" db="EMBL/GenBank/DDBJ databases">
        <title>Complete sequence of chromosome of Haliscomenobacter hydrossis DSM 1100.</title>
        <authorList>
            <consortium name="US DOE Joint Genome Institute (JGI-PGF)"/>
            <person name="Lucas S."/>
            <person name="Han J."/>
            <person name="Lapidus A."/>
            <person name="Bruce D."/>
            <person name="Goodwin L."/>
            <person name="Pitluck S."/>
            <person name="Peters L."/>
            <person name="Kyrpides N."/>
            <person name="Mavromatis K."/>
            <person name="Ivanova N."/>
            <person name="Ovchinnikova G."/>
            <person name="Pagani I."/>
            <person name="Daligault H."/>
            <person name="Detter J.C."/>
            <person name="Han C."/>
            <person name="Land M."/>
            <person name="Hauser L."/>
            <person name="Markowitz V."/>
            <person name="Cheng J.-F."/>
            <person name="Hugenholtz P."/>
            <person name="Woyke T."/>
            <person name="Wu D."/>
            <person name="Verbarg S."/>
            <person name="Frueling A."/>
            <person name="Brambilla E."/>
            <person name="Klenk H.-P."/>
            <person name="Eisen J.A."/>
        </authorList>
    </citation>
    <scope>NUCLEOTIDE SEQUENCE</scope>
    <source>
        <strain>DSM 1100</strain>
    </source>
</reference>
<evidence type="ECO:0000256" key="5">
    <source>
        <dbReference type="ARBA" id="ARBA00022801"/>
    </source>
</evidence>
<dbReference type="PANTHER" id="PTHR43199">
    <property type="entry name" value="GLUTATHIONE HYDROLASE"/>
    <property type="match status" value="1"/>
</dbReference>
<evidence type="ECO:0000313" key="13">
    <source>
        <dbReference type="Proteomes" id="UP000008461"/>
    </source>
</evidence>
<dbReference type="NCBIfam" id="TIGR00066">
    <property type="entry name" value="g_glut_trans"/>
    <property type="match status" value="1"/>
</dbReference>
<dbReference type="InterPro" id="IPR043138">
    <property type="entry name" value="GGT_lsub"/>
</dbReference>
<evidence type="ECO:0000256" key="3">
    <source>
        <dbReference type="ARBA" id="ARBA00009381"/>
    </source>
</evidence>
<comment type="similarity">
    <text evidence="3 11">Belongs to the gamma-glutamyltransferase family.</text>
</comment>
<evidence type="ECO:0000256" key="4">
    <source>
        <dbReference type="ARBA" id="ARBA00022679"/>
    </source>
</evidence>
<dbReference type="Proteomes" id="UP000008461">
    <property type="component" value="Chromosome"/>
</dbReference>
<dbReference type="HOGENOM" id="CLU_014813_0_3_10"/>
<dbReference type="GO" id="GO:0006751">
    <property type="term" value="P:glutathione catabolic process"/>
    <property type="evidence" value="ECO:0007669"/>
    <property type="project" value="UniProtKB-UniRule"/>
</dbReference>
<keyword evidence="5 11" id="KW-0378">Hydrolase</keyword>
<dbReference type="Gene3D" id="1.10.246.130">
    <property type="match status" value="1"/>
</dbReference>
<dbReference type="AlphaFoldDB" id="F4L0J1"/>
<comment type="PTM">
    <text evidence="11">Cleaved by autocatalysis into a large and a small subunit.</text>
</comment>
<feature type="active site" description="Nucleophile" evidence="9">
    <location>
        <position position="383"/>
    </location>
</feature>
<comment type="subunit">
    <text evidence="11">This enzyme consists of two polypeptide chains, which are synthesized in precursor form from a single polypeptide.</text>
</comment>
<keyword evidence="11" id="KW-0317">Glutathione biosynthesis</keyword>
<dbReference type="InterPro" id="IPR043137">
    <property type="entry name" value="GGT_ssub_C"/>
</dbReference>
<proteinExistence type="inferred from homology"/>
<feature type="binding site" evidence="10">
    <location>
        <begin position="401"/>
        <end position="403"/>
    </location>
    <ligand>
        <name>L-glutamate</name>
        <dbReference type="ChEBI" id="CHEBI:29985"/>
    </ligand>
</feature>
<dbReference type="PANTHER" id="PTHR43199:SF1">
    <property type="entry name" value="GLUTATHIONE HYDROLASE PROENZYME"/>
    <property type="match status" value="1"/>
</dbReference>
<dbReference type="InterPro" id="IPR055262">
    <property type="entry name" value="GGT_CS"/>
</dbReference>
<feature type="binding site" evidence="10">
    <location>
        <begin position="454"/>
        <end position="455"/>
    </location>
    <ligand>
        <name>L-glutamate</name>
        <dbReference type="ChEBI" id="CHEBI:29985"/>
    </ligand>
</feature>
<feature type="binding site" evidence="10">
    <location>
        <position position="476"/>
    </location>
    <ligand>
        <name>L-glutamate</name>
        <dbReference type="ChEBI" id="CHEBI:29985"/>
    </ligand>
</feature>
<dbReference type="PROSITE" id="PS00462">
    <property type="entry name" value="G_GLU_TRANSPEPTIDASE"/>
    <property type="match status" value="1"/>
</dbReference>
<evidence type="ECO:0000313" key="12">
    <source>
        <dbReference type="EMBL" id="AEE48503.1"/>
    </source>
</evidence>
<dbReference type="InterPro" id="IPR000101">
    <property type="entry name" value="GGT_peptidase"/>
</dbReference>
<accession>F4L0J1</accession>
<sequence length="573" mass="62050">MRLNHYLFALLFLALSACKQKETFTGYHIDKSIIADSAIVSTAHPLASEVGLQVLKDGGNAIDAAVAVQLALAVVYPVAGNIGGGGFLVYRSGDGQDVAALDFREKAPAKAQRDMYLDAEGNVIEGKSTAGHLAAGVPGSVEGCWQMFQKYSQLKDWKRLVQPAIDLAEKGFRITASEANGLNEYKRGFIKNNTQACVFVKKDTAQLWKTGELLIQTELAETLKRIRDQGRDGFYRGKTADLVAAEMQRGGGWITAEDMADYHAVWRKPMLGKYRGYDLISMPPPSSGGIALFQLLGMVEPHSFAKNGFHSPEHIHLFTEAERRVYADRAKHLGDADFYTVPVANLADSQYIQQRFANFDPNKATPSSAIEGGEFTGKESKQTTHYSIVDAEGNAVAITTTLNAGYGALTVVGGAGFLLNNEMDDFSAKPGVPNLYGAIGGDANAILPGKRPLSSMTPTIVTKDGKLFMVVGTPGGTTIITSVFQVITNVIDFDMDMTAATHAKRFHSQWLPDELYLEKGATNEATRKKLQAMGHKVVEWPGIGQVESILVRKDGKLEGAADIRAKDDAVMGY</sequence>
<keyword evidence="13" id="KW-1185">Reference proteome</keyword>
<feature type="binding site" evidence="10">
    <location>
        <position position="104"/>
    </location>
    <ligand>
        <name>L-glutamate</name>
        <dbReference type="ChEBI" id="CHEBI:29985"/>
    </ligand>
</feature>
<name>F4L0J1_HALH1</name>
<dbReference type="Pfam" id="PF01019">
    <property type="entry name" value="G_glu_transpept"/>
    <property type="match status" value="1"/>
</dbReference>
<feature type="binding site" evidence="10">
    <location>
        <position position="425"/>
    </location>
    <ligand>
        <name>L-glutamate</name>
        <dbReference type="ChEBI" id="CHEBI:29985"/>
    </ligand>
</feature>
<evidence type="ECO:0000256" key="11">
    <source>
        <dbReference type="RuleBase" id="RU368036"/>
    </source>
</evidence>
<keyword evidence="4 11" id="KW-0808">Transferase</keyword>
<comment type="catalytic activity">
    <reaction evidence="8 11">
        <text>an N-terminal (5-L-glutamyl)-[peptide] + an alpha-amino acid = 5-L-glutamyl amino acid + an N-terminal L-alpha-aminoacyl-[peptide]</text>
        <dbReference type="Rhea" id="RHEA:23904"/>
        <dbReference type="Rhea" id="RHEA-COMP:9780"/>
        <dbReference type="Rhea" id="RHEA-COMP:9795"/>
        <dbReference type="ChEBI" id="CHEBI:77644"/>
        <dbReference type="ChEBI" id="CHEBI:78597"/>
        <dbReference type="ChEBI" id="CHEBI:78599"/>
        <dbReference type="ChEBI" id="CHEBI:78608"/>
        <dbReference type="EC" id="2.3.2.2"/>
    </reaction>
</comment>
<evidence type="ECO:0000256" key="6">
    <source>
        <dbReference type="ARBA" id="ARBA00023145"/>
    </source>
</evidence>
<keyword evidence="6 11" id="KW-0865">Zymogen</keyword>
<evidence type="ECO:0000256" key="10">
    <source>
        <dbReference type="PIRSR" id="PIRSR600101-2"/>
    </source>
</evidence>
<dbReference type="GO" id="GO:0103068">
    <property type="term" value="F:leukotriene C4 gamma-glutamyl transferase activity"/>
    <property type="evidence" value="ECO:0007669"/>
    <property type="project" value="UniProtKB-EC"/>
</dbReference>
<dbReference type="MEROPS" id="T03.001"/>
<dbReference type="GO" id="GO:0036374">
    <property type="term" value="F:glutathione hydrolase activity"/>
    <property type="evidence" value="ECO:0007669"/>
    <property type="project" value="UniProtKB-UniRule"/>
</dbReference>
<dbReference type="InterPro" id="IPR029055">
    <property type="entry name" value="Ntn_hydrolases_N"/>
</dbReference>
<evidence type="ECO:0000256" key="9">
    <source>
        <dbReference type="PIRSR" id="PIRSR600101-1"/>
    </source>
</evidence>
<organism evidence="12 13">
    <name type="scientific">Haliscomenobacter hydrossis (strain ATCC 27775 / DSM 1100 / LMG 10767 / O)</name>
    <dbReference type="NCBI Taxonomy" id="760192"/>
    <lineage>
        <taxon>Bacteria</taxon>
        <taxon>Pseudomonadati</taxon>
        <taxon>Bacteroidota</taxon>
        <taxon>Saprospiria</taxon>
        <taxon>Saprospirales</taxon>
        <taxon>Haliscomenobacteraceae</taxon>
        <taxon>Haliscomenobacter</taxon>
    </lineage>
</organism>
<evidence type="ECO:0000256" key="7">
    <source>
        <dbReference type="ARBA" id="ARBA00023315"/>
    </source>
</evidence>
<comment type="catalytic activity">
    <reaction evidence="2 11">
        <text>glutathione + H2O = L-cysteinylglycine + L-glutamate</text>
        <dbReference type="Rhea" id="RHEA:28807"/>
        <dbReference type="ChEBI" id="CHEBI:15377"/>
        <dbReference type="ChEBI" id="CHEBI:29985"/>
        <dbReference type="ChEBI" id="CHEBI:57925"/>
        <dbReference type="ChEBI" id="CHEBI:61694"/>
        <dbReference type="EC" id="3.4.19.13"/>
    </reaction>
</comment>
<dbReference type="OrthoDB" id="9781342at2"/>
<gene>
    <name evidence="12" type="ordered locus">Halhy_0594</name>
</gene>
<dbReference type="EC" id="3.4.19.13" evidence="11"/>
<evidence type="ECO:0000256" key="8">
    <source>
        <dbReference type="ARBA" id="ARBA00047417"/>
    </source>
</evidence>
<dbReference type="RefSeq" id="WP_013763067.1">
    <property type="nucleotide sequence ID" value="NC_015510.1"/>
</dbReference>
<dbReference type="eggNOG" id="COG0405">
    <property type="taxonomic scope" value="Bacteria"/>
</dbReference>
<protein>
    <recommendedName>
        <fullName evidence="11">Glutathione hydrolase proenzyme</fullName>
        <ecNumber evidence="11">2.3.2.2</ecNumber>
        <ecNumber evidence="11">3.4.19.13</ecNumber>
    </recommendedName>
    <component>
        <recommendedName>
            <fullName evidence="11">Glutathione hydrolase large chain</fullName>
        </recommendedName>
    </component>
    <component>
        <recommendedName>
            <fullName evidence="11">Glutathione hydrolase small chain</fullName>
        </recommendedName>
    </component>
</protein>
<dbReference type="SUPFAM" id="SSF56235">
    <property type="entry name" value="N-terminal nucleophile aminohydrolases (Ntn hydrolases)"/>
    <property type="match status" value="1"/>
</dbReference>
<evidence type="ECO:0000256" key="2">
    <source>
        <dbReference type="ARBA" id="ARBA00001089"/>
    </source>
</evidence>
<dbReference type="UniPathway" id="UPA00204"/>
<evidence type="ECO:0000256" key="1">
    <source>
        <dbReference type="ARBA" id="ARBA00001049"/>
    </source>
</evidence>
<dbReference type="STRING" id="760192.Halhy_0594"/>